<evidence type="ECO:0000313" key="2">
    <source>
        <dbReference type="EMBL" id="KAL2786950.1"/>
    </source>
</evidence>
<evidence type="ECO:0000313" key="3">
    <source>
        <dbReference type="Proteomes" id="UP001610563"/>
    </source>
</evidence>
<sequence>MWSIGNAAHPSLLGRCAVNYFSLPQSCPSFYFIHFPATMAKDARTNRDNNEDDEVYTLGSSDDDTQLQPEPQPTRNPQAATRTRPHRTAQRGKARNALAETNGAPNDSNALQPRAKAQQEQLSQNQQPASDMRIQGGQRPGIHEAPKKKEDTGLKLRLDLNLDIEVELKAKIYGDLTLALLS</sequence>
<comment type="caution">
    <text evidence="2">The sequence shown here is derived from an EMBL/GenBank/DDBJ whole genome shotgun (WGS) entry which is preliminary data.</text>
</comment>
<evidence type="ECO:0000256" key="1">
    <source>
        <dbReference type="SAM" id="MobiDB-lite"/>
    </source>
</evidence>
<dbReference type="EMBL" id="JBFTWV010000106">
    <property type="protein sequence ID" value="KAL2786950.1"/>
    <property type="molecule type" value="Genomic_DNA"/>
</dbReference>
<protein>
    <submittedName>
        <fullName evidence="2">Uncharacterized protein</fullName>
    </submittedName>
</protein>
<dbReference type="Proteomes" id="UP001610563">
    <property type="component" value="Unassembled WGS sequence"/>
</dbReference>
<proteinExistence type="predicted"/>
<dbReference type="PANTHER" id="PTHR35587">
    <property type="entry name" value="EXPRESSED PROTEIN"/>
    <property type="match status" value="1"/>
</dbReference>
<name>A0ABR4FUK5_9EURO</name>
<feature type="compositionally biased region" description="Polar residues" evidence="1">
    <location>
        <begin position="66"/>
        <end position="81"/>
    </location>
</feature>
<feature type="region of interest" description="Disordered" evidence="1">
    <location>
        <begin position="44"/>
        <end position="150"/>
    </location>
</feature>
<feature type="compositionally biased region" description="Polar residues" evidence="1">
    <location>
        <begin position="118"/>
        <end position="129"/>
    </location>
</feature>
<dbReference type="PANTHER" id="PTHR35587:SF4">
    <property type="match status" value="1"/>
</dbReference>
<organism evidence="2 3">
    <name type="scientific">Aspergillus keveii</name>
    <dbReference type="NCBI Taxonomy" id="714993"/>
    <lineage>
        <taxon>Eukaryota</taxon>
        <taxon>Fungi</taxon>
        <taxon>Dikarya</taxon>
        <taxon>Ascomycota</taxon>
        <taxon>Pezizomycotina</taxon>
        <taxon>Eurotiomycetes</taxon>
        <taxon>Eurotiomycetidae</taxon>
        <taxon>Eurotiales</taxon>
        <taxon>Aspergillaceae</taxon>
        <taxon>Aspergillus</taxon>
        <taxon>Aspergillus subgen. Nidulantes</taxon>
    </lineage>
</organism>
<feature type="compositionally biased region" description="Basic residues" evidence="1">
    <location>
        <begin position="83"/>
        <end position="94"/>
    </location>
</feature>
<feature type="compositionally biased region" description="Basic and acidic residues" evidence="1">
    <location>
        <begin position="141"/>
        <end position="150"/>
    </location>
</feature>
<gene>
    <name evidence="2" type="ORF">BJX66DRAFT_311857</name>
</gene>
<keyword evidence="3" id="KW-1185">Reference proteome</keyword>
<accession>A0ABR4FUK5</accession>
<feature type="compositionally biased region" description="Acidic residues" evidence="1">
    <location>
        <begin position="50"/>
        <end position="65"/>
    </location>
</feature>
<reference evidence="2 3" key="1">
    <citation type="submission" date="2024-07" db="EMBL/GenBank/DDBJ databases">
        <title>Section-level genome sequencing and comparative genomics of Aspergillus sections Usti and Cavernicolus.</title>
        <authorList>
            <consortium name="Lawrence Berkeley National Laboratory"/>
            <person name="Nybo J.L."/>
            <person name="Vesth T.C."/>
            <person name="Theobald S."/>
            <person name="Frisvad J.C."/>
            <person name="Larsen T.O."/>
            <person name="Kjaerboelling I."/>
            <person name="Rothschild-Mancinelli K."/>
            <person name="Lyhne E.K."/>
            <person name="Kogle M.E."/>
            <person name="Barry K."/>
            <person name="Clum A."/>
            <person name="Na H."/>
            <person name="Ledsgaard L."/>
            <person name="Lin J."/>
            <person name="Lipzen A."/>
            <person name="Kuo A."/>
            <person name="Riley R."/>
            <person name="Mondo S."/>
            <person name="Labutti K."/>
            <person name="Haridas S."/>
            <person name="Pangalinan J."/>
            <person name="Salamov A.A."/>
            <person name="Simmons B.A."/>
            <person name="Magnuson J.K."/>
            <person name="Chen J."/>
            <person name="Drula E."/>
            <person name="Henrissat B."/>
            <person name="Wiebenga A."/>
            <person name="Lubbers R.J."/>
            <person name="Gomes A.C."/>
            <person name="Makela M.R."/>
            <person name="Stajich J."/>
            <person name="Grigoriev I.V."/>
            <person name="Mortensen U.H."/>
            <person name="De Vries R.P."/>
            <person name="Baker S.E."/>
            <person name="Andersen M.R."/>
        </authorList>
    </citation>
    <scope>NUCLEOTIDE SEQUENCE [LARGE SCALE GENOMIC DNA]</scope>
    <source>
        <strain evidence="2 3">CBS 209.92</strain>
    </source>
</reference>